<dbReference type="GO" id="GO:0005886">
    <property type="term" value="C:plasma membrane"/>
    <property type="evidence" value="ECO:0007669"/>
    <property type="project" value="UniProtKB-SubCell"/>
</dbReference>
<feature type="transmembrane region" description="Helical" evidence="8">
    <location>
        <begin position="84"/>
        <end position="104"/>
    </location>
</feature>
<dbReference type="AlphaFoldDB" id="A0A0X2NKE8"/>
<reference evidence="10" key="1">
    <citation type="submission" date="2015-11" db="EMBL/GenBank/DDBJ databases">
        <authorList>
            <person name="Dugat-Bony E."/>
        </authorList>
    </citation>
    <scope>NUCLEOTIDE SEQUENCE [LARGE SCALE GENOMIC DNA]</scope>
    <source>
        <strain evidence="10">Mu292</strain>
    </source>
</reference>
<keyword evidence="3" id="KW-0808">Transferase</keyword>
<feature type="transmembrane region" description="Helical" evidence="8">
    <location>
        <begin position="269"/>
        <end position="293"/>
    </location>
</feature>
<feature type="transmembrane region" description="Helical" evidence="8">
    <location>
        <begin position="324"/>
        <end position="341"/>
    </location>
</feature>
<evidence type="ECO:0000256" key="3">
    <source>
        <dbReference type="ARBA" id="ARBA00022679"/>
    </source>
</evidence>
<dbReference type="EMBL" id="FAUH01000003">
    <property type="protein sequence ID" value="CUU65220.1"/>
    <property type="molecule type" value="Genomic_DNA"/>
</dbReference>
<keyword evidence="6 8" id="KW-0472">Membrane</keyword>
<feature type="transmembrane region" description="Helical" evidence="8">
    <location>
        <begin position="116"/>
        <end position="149"/>
    </location>
</feature>
<keyword evidence="4 8" id="KW-0812">Transmembrane</keyword>
<evidence type="ECO:0000313" key="10">
    <source>
        <dbReference type="Proteomes" id="UP000182498"/>
    </source>
</evidence>
<evidence type="ECO:0000256" key="5">
    <source>
        <dbReference type="ARBA" id="ARBA00022989"/>
    </source>
</evidence>
<dbReference type="Pfam" id="PF09594">
    <property type="entry name" value="GT87"/>
    <property type="match status" value="1"/>
</dbReference>
<evidence type="ECO:0000256" key="2">
    <source>
        <dbReference type="ARBA" id="ARBA00022475"/>
    </source>
</evidence>
<evidence type="ECO:0000256" key="6">
    <source>
        <dbReference type="ARBA" id="ARBA00023136"/>
    </source>
</evidence>
<evidence type="ECO:0000313" key="9">
    <source>
        <dbReference type="EMBL" id="CUU65220.1"/>
    </source>
</evidence>
<keyword evidence="2" id="KW-1003">Cell membrane</keyword>
<feature type="transmembrane region" description="Helical" evidence="8">
    <location>
        <begin position="161"/>
        <end position="181"/>
    </location>
</feature>
<feature type="transmembrane region" description="Helical" evidence="8">
    <location>
        <begin position="193"/>
        <end position="212"/>
    </location>
</feature>
<comment type="similarity">
    <text evidence="7">Belongs to the glycosyltransferase 87 family.</text>
</comment>
<proteinExistence type="inferred from homology"/>
<evidence type="ECO:0000256" key="4">
    <source>
        <dbReference type="ARBA" id="ARBA00022692"/>
    </source>
</evidence>
<dbReference type="Proteomes" id="UP000182498">
    <property type="component" value="Unassembled WGS sequence"/>
</dbReference>
<keyword evidence="5 8" id="KW-1133">Transmembrane helix</keyword>
<evidence type="ECO:0000256" key="1">
    <source>
        <dbReference type="ARBA" id="ARBA00004651"/>
    </source>
</evidence>
<evidence type="ECO:0000256" key="8">
    <source>
        <dbReference type="SAM" id="Phobius"/>
    </source>
</evidence>
<sequence length="413" mass="44764">MTPPPPVAAQTPVHHSRVVVWLGWLVAHLIPVIWIDRFGTATGDVHYYFVGVNNYVPGAMTEYPVFGTLPARLVNLLPGGEDAYIRWFVVLCVLTSAVFTAWLIHVDRAPGHRAAWFWSLFIALSGPIVLTRLDLFPALTVAAFAALLFARSRTGRRLATVALALATMMKLWPGVLGAALVGGWRRRSTWARVLWFFAALVVLCAAVLVVSGTDGLTSPLDYQSDRGLQIESVFATPVMAAAAFAAAGDDRWHIGYAASKSFEITGPGAGIMTTVATVATVAMVLIAVGWAVTRLVRDDWSPMQALAFSTALVALIIATNKVFSPQYITWLAPLVAVALLVSRRRIVVILALEVLVTAVLTAAVYPVYYDWLMSAPPSKEGVLFLALRNTGILVILCTTAWWALTAGRESRPR</sequence>
<feature type="transmembrane region" description="Helical" evidence="8">
    <location>
        <begin position="348"/>
        <end position="369"/>
    </location>
</feature>
<dbReference type="InterPro" id="IPR018584">
    <property type="entry name" value="GT87"/>
</dbReference>
<feature type="transmembrane region" description="Helical" evidence="8">
    <location>
        <begin position="18"/>
        <end position="35"/>
    </location>
</feature>
<dbReference type="RefSeq" id="WP_234946352.1">
    <property type="nucleotide sequence ID" value="NZ_DAMCXM010000057.1"/>
</dbReference>
<keyword evidence="10" id="KW-1185">Reference proteome</keyword>
<comment type="subcellular location">
    <subcellularLocation>
        <location evidence="1">Cell membrane</location>
        <topology evidence="1">Multi-pass membrane protein</topology>
    </subcellularLocation>
</comment>
<gene>
    <name evidence="9" type="ORF">CVAR292_00538</name>
</gene>
<evidence type="ECO:0000256" key="7">
    <source>
        <dbReference type="ARBA" id="ARBA00024033"/>
    </source>
</evidence>
<protein>
    <recommendedName>
        <fullName evidence="11">DUF2029 domain-containing protein</fullName>
    </recommendedName>
</protein>
<organism evidence="9 10">
    <name type="scientific">Corynebacterium variabile</name>
    <dbReference type="NCBI Taxonomy" id="1727"/>
    <lineage>
        <taxon>Bacteria</taxon>
        <taxon>Bacillati</taxon>
        <taxon>Actinomycetota</taxon>
        <taxon>Actinomycetes</taxon>
        <taxon>Mycobacteriales</taxon>
        <taxon>Corynebacteriaceae</taxon>
        <taxon>Corynebacterium</taxon>
    </lineage>
</organism>
<accession>A0A0X2NKE8</accession>
<feature type="transmembrane region" description="Helical" evidence="8">
    <location>
        <begin position="300"/>
        <end position="318"/>
    </location>
</feature>
<feature type="transmembrane region" description="Helical" evidence="8">
    <location>
        <begin position="381"/>
        <end position="404"/>
    </location>
</feature>
<evidence type="ECO:0008006" key="11">
    <source>
        <dbReference type="Google" id="ProtNLM"/>
    </source>
</evidence>
<dbReference type="GO" id="GO:0016758">
    <property type="term" value="F:hexosyltransferase activity"/>
    <property type="evidence" value="ECO:0007669"/>
    <property type="project" value="InterPro"/>
</dbReference>
<name>A0A0X2NKE8_9CORY</name>